<keyword evidence="3" id="KW-0131">Cell cycle</keyword>
<keyword evidence="3" id="KW-0132">Cell division</keyword>
<proteinExistence type="predicted"/>
<dbReference type="InterPro" id="IPR005654">
    <property type="entry name" value="ATPase_AFG1-like"/>
</dbReference>
<reference evidence="3" key="2">
    <citation type="submission" date="2020-09" db="EMBL/GenBank/DDBJ databases">
        <authorList>
            <person name="Sun Q."/>
            <person name="Zhou Y."/>
        </authorList>
    </citation>
    <scope>NUCLEOTIDE SEQUENCE</scope>
    <source>
        <strain evidence="3">CGMCC 1.15254</strain>
    </source>
</reference>
<reference evidence="3" key="1">
    <citation type="journal article" date="2014" name="Int. J. Syst. Evol. Microbiol.">
        <title>Complete genome sequence of Corynebacterium casei LMG S-19264T (=DSM 44701T), isolated from a smear-ripened cheese.</title>
        <authorList>
            <consortium name="US DOE Joint Genome Institute (JGI-PGF)"/>
            <person name="Walter F."/>
            <person name="Albersmeier A."/>
            <person name="Kalinowski J."/>
            <person name="Ruckert C."/>
        </authorList>
    </citation>
    <scope>NUCLEOTIDE SEQUENCE</scope>
    <source>
        <strain evidence="3">CGMCC 1.15254</strain>
    </source>
</reference>
<keyword evidence="1" id="KW-0547">Nucleotide-binding</keyword>
<evidence type="ECO:0000313" key="3">
    <source>
        <dbReference type="EMBL" id="GGF53511.1"/>
    </source>
</evidence>
<organism evidence="3 4">
    <name type="scientific">Terasakiella brassicae</name>
    <dbReference type="NCBI Taxonomy" id="1634917"/>
    <lineage>
        <taxon>Bacteria</taxon>
        <taxon>Pseudomonadati</taxon>
        <taxon>Pseudomonadota</taxon>
        <taxon>Alphaproteobacteria</taxon>
        <taxon>Rhodospirillales</taxon>
        <taxon>Terasakiellaceae</taxon>
        <taxon>Terasakiella</taxon>
    </lineage>
</organism>
<dbReference type="PANTHER" id="PTHR12169:SF6">
    <property type="entry name" value="AFG1-LIKE ATPASE"/>
    <property type="match status" value="1"/>
</dbReference>
<dbReference type="Gene3D" id="3.40.50.300">
    <property type="entry name" value="P-loop containing nucleotide triphosphate hydrolases"/>
    <property type="match status" value="1"/>
</dbReference>
<dbReference type="Pfam" id="PF03969">
    <property type="entry name" value="AFG1_ATPase"/>
    <property type="match status" value="1"/>
</dbReference>
<dbReference type="GO" id="GO:0005524">
    <property type="term" value="F:ATP binding"/>
    <property type="evidence" value="ECO:0007669"/>
    <property type="project" value="UniProtKB-KW"/>
</dbReference>
<dbReference type="AlphaFoldDB" id="A0A917BNY0"/>
<keyword evidence="4" id="KW-1185">Reference proteome</keyword>
<evidence type="ECO:0000313" key="4">
    <source>
        <dbReference type="Proteomes" id="UP000632498"/>
    </source>
</evidence>
<keyword evidence="2" id="KW-0067">ATP-binding</keyword>
<dbReference type="InterPro" id="IPR027417">
    <property type="entry name" value="P-loop_NTPase"/>
</dbReference>
<dbReference type="RefSeq" id="WP_188660632.1">
    <property type="nucleotide sequence ID" value="NZ_BMHV01000002.1"/>
</dbReference>
<accession>A0A917BNY0</accession>
<dbReference type="Proteomes" id="UP000632498">
    <property type="component" value="Unassembled WGS sequence"/>
</dbReference>
<name>A0A917BNY0_9PROT</name>
<dbReference type="SUPFAM" id="SSF52540">
    <property type="entry name" value="P-loop containing nucleoside triphosphate hydrolases"/>
    <property type="match status" value="1"/>
</dbReference>
<dbReference type="GO" id="GO:0051301">
    <property type="term" value="P:cell division"/>
    <property type="evidence" value="ECO:0007669"/>
    <property type="project" value="UniProtKB-KW"/>
</dbReference>
<evidence type="ECO:0000256" key="1">
    <source>
        <dbReference type="ARBA" id="ARBA00022741"/>
    </source>
</evidence>
<dbReference type="NCBIfam" id="NF040713">
    <property type="entry name" value="ZapE"/>
    <property type="match status" value="1"/>
</dbReference>
<comment type="caution">
    <text evidence="3">The sequence shown here is derived from an EMBL/GenBank/DDBJ whole genome shotgun (WGS) entry which is preliminary data.</text>
</comment>
<dbReference type="GO" id="GO:0016887">
    <property type="term" value="F:ATP hydrolysis activity"/>
    <property type="evidence" value="ECO:0007669"/>
    <property type="project" value="InterPro"/>
</dbReference>
<dbReference type="PANTHER" id="PTHR12169">
    <property type="entry name" value="ATPASE N2B"/>
    <property type="match status" value="1"/>
</dbReference>
<evidence type="ECO:0000256" key="2">
    <source>
        <dbReference type="ARBA" id="ARBA00022840"/>
    </source>
</evidence>
<dbReference type="GO" id="GO:0005737">
    <property type="term" value="C:cytoplasm"/>
    <property type="evidence" value="ECO:0007669"/>
    <property type="project" value="TreeGrafter"/>
</dbReference>
<sequence>MVDGPMHTYRAYIQKGDIHPDTAQELAVEKLQLLHNALKSYQPDSGESGWRARFGLGRRKEAITPPQGLYMYGEVGRGKSMLMDLFYDTAPVRLKRRVHFHEFMREVHDRLKQIREDKLDKKDDAIVVLAGQLTDEAWLLCFDELQVTNIADAMILGRLFRTLFEKGVVVVATSNRVPDDLYKNGLQRDRFLPSIDMLKQKLDVMELASPTDYRLGRESGEHTYFYPLDMDARDQLHAQFEEMTQGQSKNDYVIVKSRQVDVPKRYERIAFFTFNDLCVKPYGANVYLELASLFDVIFVEAIPVLSPKNRNEAERFVHLIDALYEHKVKLVCSAAALPDKLYPEGDGAFEFQRTVSRLMEMQSEDYLSAEHLT</sequence>
<protein>
    <submittedName>
        <fullName evidence="3">Cell division protein ZapE</fullName>
    </submittedName>
</protein>
<gene>
    <name evidence="3" type="ORF">GCM10011332_03590</name>
</gene>
<dbReference type="EMBL" id="BMHV01000002">
    <property type="protein sequence ID" value="GGF53511.1"/>
    <property type="molecule type" value="Genomic_DNA"/>
</dbReference>